<evidence type="ECO:0000313" key="11">
    <source>
        <dbReference type="Proteomes" id="UP001557465"/>
    </source>
</evidence>
<feature type="domain" description="Flagellar motor switch protein FliN-like C-terminal" evidence="9">
    <location>
        <begin position="37"/>
        <end position="107"/>
    </location>
</feature>
<comment type="subcellular location">
    <subcellularLocation>
        <location evidence="1">Cell membrane</location>
        <topology evidence="1">Peripheral membrane protein</topology>
        <orientation evidence="1">Cytoplasmic side</orientation>
    </subcellularLocation>
</comment>
<keyword evidence="7" id="KW-0472">Membrane</keyword>
<evidence type="ECO:0000256" key="7">
    <source>
        <dbReference type="ARBA" id="ARBA00023136"/>
    </source>
</evidence>
<dbReference type="EMBL" id="JBFRYC010000014">
    <property type="protein sequence ID" value="MEX1663280.1"/>
    <property type="molecule type" value="Genomic_DNA"/>
</dbReference>
<dbReference type="InterPro" id="IPR001543">
    <property type="entry name" value="FliN-like_C"/>
</dbReference>
<accession>A0ABV3TPR5</accession>
<evidence type="ECO:0000256" key="2">
    <source>
        <dbReference type="ARBA" id="ARBA00009226"/>
    </source>
</evidence>
<dbReference type="InterPro" id="IPR001172">
    <property type="entry name" value="FliN_T3SS_HrcQb"/>
</dbReference>
<evidence type="ECO:0000256" key="1">
    <source>
        <dbReference type="ARBA" id="ARBA00004413"/>
    </source>
</evidence>
<dbReference type="Gene3D" id="2.30.330.10">
    <property type="entry name" value="SpoA-like"/>
    <property type="match status" value="1"/>
</dbReference>
<sequence>MTNKKNEPSDQAPVQVDPLEPPVDTAGAARAIPATTVDSVRVTMVVEIGRVNMTIKELRGTRQGTVIPLDRAIGEPIDIRANGSLIARGEVVSTEGHKYGIRVTEIVGTDDSDHPA</sequence>
<keyword evidence="10" id="KW-0966">Cell projection</keyword>
<evidence type="ECO:0000256" key="8">
    <source>
        <dbReference type="SAM" id="MobiDB-lite"/>
    </source>
</evidence>
<dbReference type="SUPFAM" id="SSF101801">
    <property type="entry name" value="Surface presentation of antigens (SPOA)"/>
    <property type="match status" value="1"/>
</dbReference>
<keyword evidence="6" id="KW-0283">Flagellar rotation</keyword>
<dbReference type="PRINTS" id="PR00956">
    <property type="entry name" value="FLGMOTORFLIN"/>
</dbReference>
<evidence type="ECO:0000256" key="5">
    <source>
        <dbReference type="ARBA" id="ARBA00022500"/>
    </source>
</evidence>
<dbReference type="InterPro" id="IPR051469">
    <property type="entry name" value="FliN/MopA/SpaO"/>
</dbReference>
<dbReference type="InterPro" id="IPR036429">
    <property type="entry name" value="SpoA-like_sf"/>
</dbReference>
<evidence type="ECO:0000259" key="9">
    <source>
        <dbReference type="Pfam" id="PF01052"/>
    </source>
</evidence>
<dbReference type="Proteomes" id="UP001557465">
    <property type="component" value="Unassembled WGS sequence"/>
</dbReference>
<evidence type="ECO:0000313" key="10">
    <source>
        <dbReference type="EMBL" id="MEX1663280.1"/>
    </source>
</evidence>
<feature type="region of interest" description="Disordered" evidence="8">
    <location>
        <begin position="1"/>
        <end position="27"/>
    </location>
</feature>
<name>A0ABV3TPR5_9RHOB</name>
<dbReference type="Pfam" id="PF01052">
    <property type="entry name" value="FliMN_C"/>
    <property type="match status" value="1"/>
</dbReference>
<evidence type="ECO:0000256" key="6">
    <source>
        <dbReference type="ARBA" id="ARBA00022779"/>
    </source>
</evidence>
<dbReference type="PANTHER" id="PTHR43484">
    <property type="match status" value="1"/>
</dbReference>
<protein>
    <recommendedName>
        <fullName evidence="3">Flagellar motor switch protein FliN</fullName>
    </recommendedName>
</protein>
<reference evidence="10 11" key="1">
    <citation type="journal article" date="2011" name="Int. J. Syst. Evol. Microbiol.">
        <title>Zhongshania antarctica gen. nov., sp. nov. and Zhongshania guokunii sp. nov., gammaproteobacteria respectively isolated from coastal attached (fast) ice and surface seawater of the Antarctic.</title>
        <authorList>
            <person name="Li H.J."/>
            <person name="Zhang X.Y."/>
            <person name="Chen C.X."/>
            <person name="Zhang Y.J."/>
            <person name="Gao Z.M."/>
            <person name="Yu Y."/>
            <person name="Chen X.L."/>
            <person name="Chen B."/>
            <person name="Zhang Y.Z."/>
        </authorList>
    </citation>
    <scope>NUCLEOTIDE SEQUENCE [LARGE SCALE GENOMIC DNA]</scope>
    <source>
        <strain evidence="10 11">15-R06ZXC-3</strain>
    </source>
</reference>
<dbReference type="RefSeq" id="WP_368392847.1">
    <property type="nucleotide sequence ID" value="NZ_JBFRYC010000014.1"/>
</dbReference>
<comment type="caution">
    <text evidence="10">The sequence shown here is derived from an EMBL/GenBank/DDBJ whole genome shotgun (WGS) entry which is preliminary data.</text>
</comment>
<gene>
    <name evidence="10" type="ORF">AB4874_16830</name>
</gene>
<dbReference type="PANTHER" id="PTHR43484:SF1">
    <property type="entry name" value="FLAGELLAR MOTOR SWITCH PROTEIN FLIN"/>
    <property type="match status" value="1"/>
</dbReference>
<keyword evidence="10" id="KW-0282">Flagellum</keyword>
<keyword evidence="4" id="KW-1003">Cell membrane</keyword>
<keyword evidence="10" id="KW-0969">Cilium</keyword>
<evidence type="ECO:0000256" key="3">
    <source>
        <dbReference type="ARBA" id="ARBA00021897"/>
    </source>
</evidence>
<keyword evidence="5" id="KW-0145">Chemotaxis</keyword>
<evidence type="ECO:0000256" key="4">
    <source>
        <dbReference type="ARBA" id="ARBA00022475"/>
    </source>
</evidence>
<comment type="similarity">
    <text evidence="2">Belongs to the FliN/MopA/SpaO family.</text>
</comment>
<keyword evidence="11" id="KW-1185">Reference proteome</keyword>
<proteinExistence type="inferred from homology"/>
<organism evidence="10 11">
    <name type="scientific">Thioclava arctica</name>
    <dbReference type="NCBI Taxonomy" id="3238301"/>
    <lineage>
        <taxon>Bacteria</taxon>
        <taxon>Pseudomonadati</taxon>
        <taxon>Pseudomonadota</taxon>
        <taxon>Alphaproteobacteria</taxon>
        <taxon>Rhodobacterales</taxon>
        <taxon>Paracoccaceae</taxon>
        <taxon>Thioclava</taxon>
    </lineage>
</organism>